<dbReference type="Proteomes" id="UP001152759">
    <property type="component" value="Chromosome 7"/>
</dbReference>
<evidence type="ECO:0000313" key="3">
    <source>
        <dbReference type="EMBL" id="CAH0775715.1"/>
    </source>
</evidence>
<dbReference type="InterPro" id="IPR039131">
    <property type="entry name" value="NDUFAF1"/>
</dbReference>
<name>A0A9P0CBZ4_BEMTA</name>
<protein>
    <recommendedName>
        <fullName evidence="2">NADH:ubiquinone oxidoreductase intermediate-associated protein 30 domain-containing protein</fullName>
    </recommendedName>
</protein>
<sequence length="278" mass="30629">MITVIRQISKDPPTKLPKLVITKKFSNTKLPPRILTEGGLQDTPAVIIQKGPSHFVPVPLVQTSPGVFVLGTSLADTVNISMNPGVSTSDSTSNGETKTLFDFTDSGITDLKSWREISDTVRDVGMSKASFVVQKTQKFQRAVFFTMLNPQPNGAGFAGVSTSTPFNLQKFQNILIHARAQGSVTDYKIVLRHKGLNQEPHPTYEQTFNVPLNEFTTISLPLSNFDPYYRGRKLNSSEAEPLDTSQISSFGFQVYGGVYHPKKQSGISAFEVDWVKAK</sequence>
<evidence type="ECO:0000256" key="1">
    <source>
        <dbReference type="ARBA" id="ARBA00007884"/>
    </source>
</evidence>
<comment type="similarity">
    <text evidence="1">Belongs to the CIA30 family.</text>
</comment>
<dbReference type="PANTHER" id="PTHR13194">
    <property type="entry name" value="COMPLEX I INTERMEDIATE-ASSOCIATED PROTEIN 30"/>
    <property type="match status" value="1"/>
</dbReference>
<dbReference type="AlphaFoldDB" id="A0A9P0CBZ4"/>
<dbReference type="GO" id="GO:0010257">
    <property type="term" value="P:NADH dehydrogenase complex assembly"/>
    <property type="evidence" value="ECO:0007669"/>
    <property type="project" value="TreeGrafter"/>
</dbReference>
<dbReference type="PANTHER" id="PTHR13194:SF19">
    <property type="entry name" value="NAD(P)-BINDING ROSSMANN-FOLD SUPERFAMILY PROTEIN"/>
    <property type="match status" value="1"/>
</dbReference>
<dbReference type="SUPFAM" id="SSF49785">
    <property type="entry name" value="Galactose-binding domain-like"/>
    <property type="match status" value="1"/>
</dbReference>
<proteinExistence type="inferred from homology"/>
<keyword evidence="4" id="KW-1185">Reference proteome</keyword>
<accession>A0A9P0CBZ4</accession>
<dbReference type="GO" id="GO:0051082">
    <property type="term" value="F:unfolded protein binding"/>
    <property type="evidence" value="ECO:0007669"/>
    <property type="project" value="TreeGrafter"/>
</dbReference>
<organism evidence="3 4">
    <name type="scientific">Bemisia tabaci</name>
    <name type="common">Sweetpotato whitefly</name>
    <name type="synonym">Aleurodes tabaci</name>
    <dbReference type="NCBI Taxonomy" id="7038"/>
    <lineage>
        <taxon>Eukaryota</taxon>
        <taxon>Metazoa</taxon>
        <taxon>Ecdysozoa</taxon>
        <taxon>Arthropoda</taxon>
        <taxon>Hexapoda</taxon>
        <taxon>Insecta</taxon>
        <taxon>Pterygota</taxon>
        <taxon>Neoptera</taxon>
        <taxon>Paraneoptera</taxon>
        <taxon>Hemiptera</taxon>
        <taxon>Sternorrhyncha</taxon>
        <taxon>Aleyrodoidea</taxon>
        <taxon>Aleyrodidae</taxon>
        <taxon>Aleyrodinae</taxon>
        <taxon>Bemisia</taxon>
    </lineage>
</organism>
<evidence type="ECO:0000259" key="2">
    <source>
        <dbReference type="Pfam" id="PF08547"/>
    </source>
</evidence>
<reference evidence="3" key="1">
    <citation type="submission" date="2021-12" db="EMBL/GenBank/DDBJ databases">
        <authorList>
            <person name="King R."/>
        </authorList>
    </citation>
    <scope>NUCLEOTIDE SEQUENCE</scope>
</reference>
<feature type="domain" description="NADH:ubiquinone oxidoreductase intermediate-associated protein 30" evidence="2">
    <location>
        <begin position="101"/>
        <end position="265"/>
    </location>
</feature>
<dbReference type="Pfam" id="PF08547">
    <property type="entry name" value="CIA30"/>
    <property type="match status" value="1"/>
</dbReference>
<dbReference type="InterPro" id="IPR008979">
    <property type="entry name" value="Galactose-bd-like_sf"/>
</dbReference>
<evidence type="ECO:0000313" key="4">
    <source>
        <dbReference type="Proteomes" id="UP001152759"/>
    </source>
</evidence>
<dbReference type="EMBL" id="OU963868">
    <property type="protein sequence ID" value="CAH0775715.1"/>
    <property type="molecule type" value="Genomic_DNA"/>
</dbReference>
<dbReference type="InterPro" id="IPR013857">
    <property type="entry name" value="NADH-UbQ_OxRdtase-assoc_prot30"/>
</dbReference>
<gene>
    <name evidence="3" type="ORF">BEMITA_LOCUS11897</name>
</gene>